<keyword evidence="2" id="KW-1185">Reference proteome</keyword>
<reference evidence="1" key="1">
    <citation type="journal article" date="2020" name="Stud. Mycol.">
        <title>101 Dothideomycetes genomes: a test case for predicting lifestyles and emergence of pathogens.</title>
        <authorList>
            <person name="Haridas S."/>
            <person name="Albert R."/>
            <person name="Binder M."/>
            <person name="Bloem J."/>
            <person name="Labutti K."/>
            <person name="Salamov A."/>
            <person name="Andreopoulos B."/>
            <person name="Baker S."/>
            <person name="Barry K."/>
            <person name="Bills G."/>
            <person name="Bluhm B."/>
            <person name="Cannon C."/>
            <person name="Castanera R."/>
            <person name="Culley D."/>
            <person name="Daum C."/>
            <person name="Ezra D."/>
            <person name="Gonzalez J."/>
            <person name="Henrissat B."/>
            <person name="Kuo A."/>
            <person name="Liang C."/>
            <person name="Lipzen A."/>
            <person name="Lutzoni F."/>
            <person name="Magnuson J."/>
            <person name="Mondo S."/>
            <person name="Nolan M."/>
            <person name="Ohm R."/>
            <person name="Pangilinan J."/>
            <person name="Park H.-J."/>
            <person name="Ramirez L."/>
            <person name="Alfaro M."/>
            <person name="Sun H."/>
            <person name="Tritt A."/>
            <person name="Yoshinaga Y."/>
            <person name="Zwiers L.-H."/>
            <person name="Turgeon B."/>
            <person name="Goodwin S."/>
            <person name="Spatafora J."/>
            <person name="Crous P."/>
            <person name="Grigoriev I."/>
        </authorList>
    </citation>
    <scope>NUCLEOTIDE SEQUENCE</scope>
    <source>
        <strain evidence="1">ATCC 200398</strain>
    </source>
</reference>
<comment type="caution">
    <text evidence="1">The sequence shown here is derived from an EMBL/GenBank/DDBJ whole genome shotgun (WGS) entry which is preliminary data.</text>
</comment>
<evidence type="ECO:0000313" key="1">
    <source>
        <dbReference type="EMBL" id="KAF2474239.1"/>
    </source>
</evidence>
<accession>A0ACB6R4Q7</accession>
<sequence>MAGATAFSASLFLVATPRHQVRAASGLPKICQSFLSGASRASCFWSPINRPQLFKPHFFLRKRWRSPIERSSAFTTTTLWKAKAADGQKSKAQAEKEKHPTNPKNPPTKNPQTEPNPIIAGTEILPKISAKIPLPALRHENIYNLPNFLTFSRLLATPLIGYFIVQEHHLYAFSLFAYASITDILDGYFARKYNLQTVVGSVVDPMADKALMTTLVTCMAINGSLSLPLVVLILGRDAALAIAAIYYRYLSLPAPKTLKRYWDFSLPSAEVHPTEISKFNTFLQLVLLGAVMCVGLLRDPSATNSAAGGALLSVQEWLGGEKRVQMWTVGMQYCVAATTVFSGLSYTWKKDAVKILGHDEALKRKQGFRGRMVVGAGFGVVIAVAAWLYFRDWKREEDKAIQQ</sequence>
<dbReference type="EMBL" id="MU003498">
    <property type="protein sequence ID" value="KAF2474239.1"/>
    <property type="molecule type" value="Genomic_DNA"/>
</dbReference>
<gene>
    <name evidence="1" type="ORF">BDR25DRAFT_340787</name>
</gene>
<name>A0ACB6R4Q7_9PLEO</name>
<dbReference type="Proteomes" id="UP000799755">
    <property type="component" value="Unassembled WGS sequence"/>
</dbReference>
<evidence type="ECO:0000313" key="2">
    <source>
        <dbReference type="Proteomes" id="UP000799755"/>
    </source>
</evidence>
<organism evidence="1 2">
    <name type="scientific">Lindgomyces ingoldianus</name>
    <dbReference type="NCBI Taxonomy" id="673940"/>
    <lineage>
        <taxon>Eukaryota</taxon>
        <taxon>Fungi</taxon>
        <taxon>Dikarya</taxon>
        <taxon>Ascomycota</taxon>
        <taxon>Pezizomycotina</taxon>
        <taxon>Dothideomycetes</taxon>
        <taxon>Pleosporomycetidae</taxon>
        <taxon>Pleosporales</taxon>
        <taxon>Lindgomycetaceae</taxon>
        <taxon>Lindgomyces</taxon>
    </lineage>
</organism>
<proteinExistence type="predicted"/>
<protein>
    <submittedName>
        <fullName evidence="1">Uncharacterized protein</fullName>
    </submittedName>
</protein>